<dbReference type="InterPro" id="IPR006143">
    <property type="entry name" value="RND_pump_MFP"/>
</dbReference>
<keyword evidence="5" id="KW-1185">Reference proteome</keyword>
<feature type="domain" description="Multidrug resistance protein MdtA-like barrel-sandwich hybrid" evidence="2">
    <location>
        <begin position="78"/>
        <end position="204"/>
    </location>
</feature>
<evidence type="ECO:0000313" key="5">
    <source>
        <dbReference type="Proteomes" id="UP001139488"/>
    </source>
</evidence>
<dbReference type="Proteomes" id="UP001139488">
    <property type="component" value="Unassembled WGS sequence"/>
</dbReference>
<dbReference type="Gene3D" id="2.40.30.170">
    <property type="match status" value="1"/>
</dbReference>
<dbReference type="RefSeq" id="WP_244359070.1">
    <property type="nucleotide sequence ID" value="NZ_JAJNNZ010000020.1"/>
</dbReference>
<dbReference type="GO" id="GO:0015562">
    <property type="term" value="F:efflux transmembrane transporter activity"/>
    <property type="evidence" value="ECO:0007669"/>
    <property type="project" value="TreeGrafter"/>
</dbReference>
<evidence type="ECO:0000256" key="1">
    <source>
        <dbReference type="ARBA" id="ARBA00009477"/>
    </source>
</evidence>
<dbReference type="AlphaFoldDB" id="A0A9X1WFT3"/>
<comment type="similarity">
    <text evidence="1">Belongs to the membrane fusion protein (MFP) (TC 8.A.1) family.</text>
</comment>
<reference evidence="4" key="1">
    <citation type="submission" date="2021-11" db="EMBL/GenBank/DDBJ databases">
        <title>Vibrio ZSDE26 sp. nov. and Vibrio ZSDZ34 sp. nov., isolated from coastal seawater in Qingdao.</title>
        <authorList>
            <person name="Zhang P."/>
        </authorList>
    </citation>
    <scope>NUCLEOTIDE SEQUENCE</scope>
    <source>
        <strain evidence="4">ZSDZ34</strain>
    </source>
</reference>
<accession>A0A9X1WFT3</accession>
<dbReference type="EMBL" id="JAJNNZ010000020">
    <property type="protein sequence ID" value="MCJ2378680.1"/>
    <property type="molecule type" value="Genomic_DNA"/>
</dbReference>
<dbReference type="InterPro" id="IPR058625">
    <property type="entry name" value="MdtA-like_BSH"/>
</dbReference>
<dbReference type="SUPFAM" id="SSF111369">
    <property type="entry name" value="HlyD-like secretion proteins"/>
    <property type="match status" value="1"/>
</dbReference>
<dbReference type="Pfam" id="PF25917">
    <property type="entry name" value="BSH_RND"/>
    <property type="match status" value="1"/>
</dbReference>
<dbReference type="PANTHER" id="PTHR30469">
    <property type="entry name" value="MULTIDRUG RESISTANCE PROTEIN MDTA"/>
    <property type="match status" value="1"/>
</dbReference>
<dbReference type="Gene3D" id="2.40.50.100">
    <property type="match status" value="2"/>
</dbReference>
<dbReference type="Pfam" id="PF25954">
    <property type="entry name" value="Beta-barrel_RND_2"/>
    <property type="match status" value="1"/>
</dbReference>
<feature type="domain" description="CusB-like beta-barrel" evidence="3">
    <location>
        <begin position="211"/>
        <end position="281"/>
    </location>
</feature>
<comment type="caution">
    <text evidence="4">The sequence shown here is derived from an EMBL/GenBank/DDBJ whole genome shotgun (WGS) entry which is preliminary data.</text>
</comment>
<evidence type="ECO:0000313" key="4">
    <source>
        <dbReference type="EMBL" id="MCJ2378680.1"/>
    </source>
</evidence>
<dbReference type="NCBIfam" id="TIGR01730">
    <property type="entry name" value="RND_mfp"/>
    <property type="match status" value="1"/>
</dbReference>
<evidence type="ECO:0000259" key="3">
    <source>
        <dbReference type="Pfam" id="PF25954"/>
    </source>
</evidence>
<evidence type="ECO:0000259" key="2">
    <source>
        <dbReference type="Pfam" id="PF25917"/>
    </source>
</evidence>
<dbReference type="InterPro" id="IPR058792">
    <property type="entry name" value="Beta-barrel_RND_2"/>
</dbReference>
<dbReference type="PANTHER" id="PTHR30469:SF29">
    <property type="entry name" value="BLR2860 PROTEIN"/>
    <property type="match status" value="1"/>
</dbReference>
<dbReference type="GO" id="GO:1990281">
    <property type="term" value="C:efflux pump complex"/>
    <property type="evidence" value="ECO:0007669"/>
    <property type="project" value="TreeGrafter"/>
</dbReference>
<name>A0A9X1WFT3_9VIBR</name>
<gene>
    <name evidence="4" type="ORF">LNL84_17865</name>
</gene>
<organism evidence="4 5">
    <name type="scientific">Vibrio gelatinilyticus</name>
    <dbReference type="NCBI Taxonomy" id="2893468"/>
    <lineage>
        <taxon>Bacteria</taxon>
        <taxon>Pseudomonadati</taxon>
        <taxon>Pseudomonadota</taxon>
        <taxon>Gammaproteobacteria</taxon>
        <taxon>Vibrionales</taxon>
        <taxon>Vibrionaceae</taxon>
        <taxon>Vibrio</taxon>
    </lineage>
</organism>
<protein>
    <submittedName>
        <fullName evidence="4">Efflux RND transporter periplasmic adaptor subunit</fullName>
    </submittedName>
</protein>
<sequence>MSVTSSRGFFSKRPWLVSTILLLLLGIWLGLGVLKAEEPSTQSDEPQVPLARVVYQSFIAENVDKKIELYGRTAPDKTAKLGAEIAGKIVRLEVRKGDEVKKGQAIAQIDKGDLLIQIERAKAMLNVRQQEFNASNSLKSKGLQGEVAYATASANLTEAKAMVSAAKLALRNTSVKAPFNGIVDHLFIEVGDFVGVGDPVATVIDLQKLVIEADVSERHIQQLTQNQASKVRFINDEQVTGKLRYISRVSSIATNTFAIEIEIPNPNKRIPAGVSAEVELSLEKKAAIKITPAMLALDESGNLGVKILRDQQVVFVPIQIVKAEQDGVWLTGLGDKVDIIVLGQGFVRDGDRVEAISVEDANKIADDNTSS</sequence>
<proteinExistence type="inferred from homology"/>